<name>A0A8H5AWN5_9AGAR</name>
<feature type="region of interest" description="Disordered" evidence="1">
    <location>
        <begin position="437"/>
        <end position="564"/>
    </location>
</feature>
<sequence length="641" mass="68455">MAGRPRASILSLFDPLSSSADYDSNPDKENHANESSFFYPPGAKSLQPLHTLRRRLIDIGDMTMDEPSIHDLLEDEEELEQLHAIEDDDDGNTLTWKDMAKAATPKWAKQHATTFATPKVTPSQRVPLGELPLREDATPIARKRPYKRPIASATSCISEPDPIPTCTIAILPPSPQKEISSPTSYSFSVLSKPTETLNLNPDHLPIESADPLTSSVSTLNLPAATGTSIADTSLPLSMSMSSSQSSLLSLSPTLPAIDTPPSRATLRPIRDESFGGNRHSVDLGASFQLHLNSSDAICDLLNEKISFLDAKDDSFLRTLEMDSFDGDDFEAPLPEEAKKIQKPGLAKGQMTNTQGRSDVPRVKDPAAELGRDSKSTFTKRTSQTMSISPRDRMRKSSLDIDGLGVPSTPNSSRSTFNPIVPPVPGLKIVKRAKTLTRRLSTATNSTTTSTTTTAPTTLSAHSSHIPTEISIASRTKYLSNTPSSPVTAEPTTRSSVNGIANARPTRRPTITAQSTESGSGDGPRRVLVSGGPKLSSATNLRATDSIERVKSSTNGPRRVPVNITGGNAVQKEPLMNTTTALKQPAKHSTSGPTSAIPKPISRIPGSRLPAPSSTMSSKTRIGAPSGAGSMASKGIPTRRVT</sequence>
<feature type="compositionally biased region" description="Low complexity" evidence="1">
    <location>
        <begin position="437"/>
        <end position="463"/>
    </location>
</feature>
<protein>
    <submittedName>
        <fullName evidence="2">Uncharacterized protein</fullName>
    </submittedName>
</protein>
<dbReference type="AlphaFoldDB" id="A0A8H5AWN5"/>
<feature type="region of interest" description="Disordered" evidence="1">
    <location>
        <begin position="376"/>
        <end position="419"/>
    </location>
</feature>
<comment type="caution">
    <text evidence="2">The sequence shown here is derived from an EMBL/GenBank/DDBJ whole genome shotgun (WGS) entry which is preliminary data.</text>
</comment>
<feature type="compositionally biased region" description="Basic and acidic residues" evidence="1">
    <location>
        <begin position="389"/>
        <end position="398"/>
    </location>
</feature>
<feature type="compositionally biased region" description="Polar residues" evidence="1">
    <location>
        <begin position="470"/>
        <end position="498"/>
    </location>
</feature>
<gene>
    <name evidence="2" type="ORF">D9619_002905</name>
</gene>
<proteinExistence type="predicted"/>
<feature type="region of interest" description="Disordered" evidence="1">
    <location>
        <begin position="16"/>
        <end position="40"/>
    </location>
</feature>
<evidence type="ECO:0000313" key="2">
    <source>
        <dbReference type="EMBL" id="KAF5311933.1"/>
    </source>
</evidence>
<feature type="compositionally biased region" description="Polar residues" evidence="1">
    <location>
        <begin position="407"/>
        <end position="417"/>
    </location>
</feature>
<evidence type="ECO:0000313" key="3">
    <source>
        <dbReference type="Proteomes" id="UP000567179"/>
    </source>
</evidence>
<feature type="compositionally biased region" description="Polar residues" evidence="1">
    <location>
        <begin position="508"/>
        <end position="518"/>
    </location>
</feature>
<dbReference type="EMBL" id="JAACJJ010000056">
    <property type="protein sequence ID" value="KAF5311933.1"/>
    <property type="molecule type" value="Genomic_DNA"/>
</dbReference>
<accession>A0A8H5AWN5</accession>
<dbReference type="Proteomes" id="UP000567179">
    <property type="component" value="Unassembled WGS sequence"/>
</dbReference>
<reference evidence="2 3" key="1">
    <citation type="journal article" date="2020" name="ISME J.">
        <title>Uncovering the hidden diversity of litter-decomposition mechanisms in mushroom-forming fungi.</title>
        <authorList>
            <person name="Floudas D."/>
            <person name="Bentzer J."/>
            <person name="Ahren D."/>
            <person name="Johansson T."/>
            <person name="Persson P."/>
            <person name="Tunlid A."/>
        </authorList>
    </citation>
    <scope>NUCLEOTIDE SEQUENCE [LARGE SCALE GENOMIC DNA]</scope>
    <source>
        <strain evidence="2 3">CBS 101986</strain>
    </source>
</reference>
<feature type="region of interest" description="Disordered" evidence="1">
    <location>
        <begin position="580"/>
        <end position="641"/>
    </location>
</feature>
<dbReference type="OrthoDB" id="3266894at2759"/>
<dbReference type="InterPro" id="IPR018247">
    <property type="entry name" value="EF_Hand_1_Ca_BS"/>
</dbReference>
<evidence type="ECO:0000256" key="1">
    <source>
        <dbReference type="SAM" id="MobiDB-lite"/>
    </source>
</evidence>
<feature type="region of interest" description="Disordered" evidence="1">
    <location>
        <begin position="342"/>
        <end position="361"/>
    </location>
</feature>
<feature type="compositionally biased region" description="Polar residues" evidence="1">
    <location>
        <begin position="580"/>
        <end position="593"/>
    </location>
</feature>
<keyword evidence="3" id="KW-1185">Reference proteome</keyword>
<dbReference type="PROSITE" id="PS00018">
    <property type="entry name" value="EF_HAND_1"/>
    <property type="match status" value="1"/>
</dbReference>
<feature type="compositionally biased region" description="Polar residues" evidence="1">
    <location>
        <begin position="376"/>
        <end position="387"/>
    </location>
</feature>
<organism evidence="2 3">
    <name type="scientific">Psilocybe cf. subviscida</name>
    <dbReference type="NCBI Taxonomy" id="2480587"/>
    <lineage>
        <taxon>Eukaryota</taxon>
        <taxon>Fungi</taxon>
        <taxon>Dikarya</taxon>
        <taxon>Basidiomycota</taxon>
        <taxon>Agaricomycotina</taxon>
        <taxon>Agaricomycetes</taxon>
        <taxon>Agaricomycetidae</taxon>
        <taxon>Agaricales</taxon>
        <taxon>Agaricineae</taxon>
        <taxon>Strophariaceae</taxon>
        <taxon>Psilocybe</taxon>
    </lineage>
</organism>